<keyword evidence="1" id="KW-1133">Transmembrane helix</keyword>
<dbReference type="Proteomes" id="UP000192660">
    <property type="component" value="Unassembled WGS sequence"/>
</dbReference>
<feature type="transmembrane region" description="Helical" evidence="1">
    <location>
        <begin position="70"/>
        <end position="90"/>
    </location>
</feature>
<name>A0A1W1W9K1_SULTA</name>
<dbReference type="OrthoDB" id="2086371at2"/>
<dbReference type="AlphaFoldDB" id="A0A1W1W9K1"/>
<dbReference type="EMBL" id="FWWY01000001">
    <property type="protein sequence ID" value="SMC02967.1"/>
    <property type="molecule type" value="Genomic_DNA"/>
</dbReference>
<accession>A0A1W1W9K1</accession>
<feature type="transmembrane region" description="Helical" evidence="1">
    <location>
        <begin position="36"/>
        <end position="58"/>
    </location>
</feature>
<feature type="transmembrane region" description="Helical" evidence="1">
    <location>
        <begin position="102"/>
        <end position="127"/>
    </location>
</feature>
<evidence type="ECO:0008006" key="4">
    <source>
        <dbReference type="Google" id="ProtNLM"/>
    </source>
</evidence>
<dbReference type="RefSeq" id="WP_028962694.1">
    <property type="nucleotide sequence ID" value="NZ_FWWY01000001.1"/>
</dbReference>
<proteinExistence type="predicted"/>
<protein>
    <recommendedName>
        <fullName evidence="4">DUF2231 domain-containing protein</fullName>
    </recommendedName>
</protein>
<gene>
    <name evidence="2" type="ORF">SAMN00768000_0838</name>
</gene>
<evidence type="ECO:0000256" key="1">
    <source>
        <dbReference type="SAM" id="Phobius"/>
    </source>
</evidence>
<organism evidence="2 3">
    <name type="scientific">Sulfobacillus thermosulfidooxidans (strain DSM 9293 / VKM B-1269 / AT-1)</name>
    <dbReference type="NCBI Taxonomy" id="929705"/>
    <lineage>
        <taxon>Bacteria</taxon>
        <taxon>Bacillati</taxon>
        <taxon>Bacillota</taxon>
        <taxon>Clostridia</taxon>
        <taxon>Eubacteriales</taxon>
        <taxon>Clostridiales Family XVII. Incertae Sedis</taxon>
        <taxon>Sulfobacillus</taxon>
    </lineage>
</organism>
<keyword evidence="1" id="KW-0812">Transmembrane</keyword>
<evidence type="ECO:0000313" key="3">
    <source>
        <dbReference type="Proteomes" id="UP000192660"/>
    </source>
</evidence>
<sequence>MAWLIQHFHPAIIHFPIVLFLLTAVARNFSNQVPPSFIRMGLLLSIIFGLLAIVSGLVAAQPQLTPPDRLLTWHMRLASLWMGCVLYLYLTHDHEPDPVITTVIWIAASLLIVAIGTLGGLMVYAFVR</sequence>
<keyword evidence="1" id="KW-0472">Membrane</keyword>
<feature type="transmembrane region" description="Helical" evidence="1">
    <location>
        <begin position="12"/>
        <end position="30"/>
    </location>
</feature>
<keyword evidence="3" id="KW-1185">Reference proteome</keyword>
<reference evidence="3" key="1">
    <citation type="submission" date="2017-04" db="EMBL/GenBank/DDBJ databases">
        <authorList>
            <person name="Varghese N."/>
            <person name="Submissions S."/>
        </authorList>
    </citation>
    <scope>NUCLEOTIDE SEQUENCE [LARGE SCALE GENOMIC DNA]</scope>
    <source>
        <strain evidence="3">DSM 9293</strain>
    </source>
</reference>
<evidence type="ECO:0000313" key="2">
    <source>
        <dbReference type="EMBL" id="SMC02967.1"/>
    </source>
</evidence>